<protein>
    <recommendedName>
        <fullName evidence="11">RagB/SusD family nutrient uptake outer membrane protein</fullName>
    </recommendedName>
</protein>
<evidence type="ECO:0000313" key="9">
    <source>
        <dbReference type="EMBL" id="MBB4027839.1"/>
    </source>
</evidence>
<evidence type="ECO:0000256" key="2">
    <source>
        <dbReference type="ARBA" id="ARBA00006275"/>
    </source>
</evidence>
<evidence type="ECO:0000256" key="6">
    <source>
        <dbReference type="SAM" id="SignalP"/>
    </source>
</evidence>
<dbReference type="InterPro" id="IPR011990">
    <property type="entry name" value="TPR-like_helical_dom_sf"/>
</dbReference>
<dbReference type="SUPFAM" id="SSF48452">
    <property type="entry name" value="TPR-like"/>
    <property type="match status" value="1"/>
</dbReference>
<dbReference type="Gene3D" id="1.25.40.390">
    <property type="match status" value="1"/>
</dbReference>
<dbReference type="EMBL" id="JACIES010000013">
    <property type="protein sequence ID" value="MBB4027839.1"/>
    <property type="molecule type" value="Genomic_DNA"/>
</dbReference>
<feature type="domain" description="SusD-like N-terminal" evidence="8">
    <location>
        <begin position="93"/>
        <end position="209"/>
    </location>
</feature>
<evidence type="ECO:0008006" key="11">
    <source>
        <dbReference type="Google" id="ProtNLM"/>
    </source>
</evidence>
<proteinExistence type="inferred from homology"/>
<keyword evidence="3 6" id="KW-0732">Signal</keyword>
<comment type="caution">
    <text evidence="9">The sequence shown here is derived from an EMBL/GenBank/DDBJ whole genome shotgun (WGS) entry which is preliminary data.</text>
</comment>
<dbReference type="RefSeq" id="WP_151412148.1">
    <property type="nucleotide sequence ID" value="NZ_AP028155.1"/>
</dbReference>
<dbReference type="OrthoDB" id="1100079at2"/>
<comment type="subcellular location">
    <subcellularLocation>
        <location evidence="1">Cell outer membrane</location>
    </subcellularLocation>
</comment>
<comment type="similarity">
    <text evidence="2">Belongs to the SusD family.</text>
</comment>
<dbReference type="Pfam" id="PF14322">
    <property type="entry name" value="SusD-like_3"/>
    <property type="match status" value="1"/>
</dbReference>
<accession>A0A7W6I0J6</accession>
<dbReference type="AlphaFoldDB" id="A0A7W6I0J6"/>
<dbReference type="Proteomes" id="UP000546007">
    <property type="component" value="Unassembled WGS sequence"/>
</dbReference>
<evidence type="ECO:0000259" key="8">
    <source>
        <dbReference type="Pfam" id="PF14322"/>
    </source>
</evidence>
<gene>
    <name evidence="9" type="ORF">GGR14_003653</name>
</gene>
<organism evidence="9 10">
    <name type="scientific">Butyricimonas faecihominis</name>
    <dbReference type="NCBI Taxonomy" id="1472416"/>
    <lineage>
        <taxon>Bacteria</taxon>
        <taxon>Pseudomonadati</taxon>
        <taxon>Bacteroidota</taxon>
        <taxon>Bacteroidia</taxon>
        <taxon>Bacteroidales</taxon>
        <taxon>Odoribacteraceae</taxon>
        <taxon>Butyricimonas</taxon>
    </lineage>
</organism>
<keyword evidence="10" id="KW-1185">Reference proteome</keyword>
<feature type="domain" description="RagB/SusD" evidence="7">
    <location>
        <begin position="360"/>
        <end position="455"/>
    </location>
</feature>
<sequence>MKKRKFYLLLYVVLTLVCSACEGWLTVEPETAITGEKLYTTNEGVKEGLNGLYLNMRGLYYPEGRLGGASVLESMACTHTFAEGTPGYRWAGHYYNDLSGDSDIAMIFVGLYNIITNANSLILGTETNKNKLKDEVYNIGRGEALAIRALVHLDLIRLFGPVPSNVDMSEKYLPYVRVNDIKDYEYNTFEEYMTYLLADLDEAEALLEKSDIVVTGTFEETEVSSASWSFRKNHINYYGVLGLQARARLWKGEVEGALRYARLVKEAKNGDGTAKVRLMTPDDNTTEGLWNNKTTDLTCYSEHLCGVKCDNYDYTQGTAWLARNVSILNYSDTFFEDLFAGNAEDMRYQWFWAYYYNRFGTSGYYCRKYLNFYNSSTSQKNFPIVRLAEMYLIIAENAPLEEANIIYEEYCKARNLTYVPLTESDREERILLEFIREFTGEGQNFYTYKRYNTKNMLFGVRECTEEQYQLPLPESELLNDK</sequence>
<evidence type="ECO:0000256" key="5">
    <source>
        <dbReference type="ARBA" id="ARBA00023237"/>
    </source>
</evidence>
<evidence type="ECO:0000259" key="7">
    <source>
        <dbReference type="Pfam" id="PF07980"/>
    </source>
</evidence>
<evidence type="ECO:0000313" key="10">
    <source>
        <dbReference type="Proteomes" id="UP000546007"/>
    </source>
</evidence>
<name>A0A7W6I0J6_9BACT</name>
<evidence type="ECO:0000256" key="3">
    <source>
        <dbReference type="ARBA" id="ARBA00022729"/>
    </source>
</evidence>
<reference evidence="9 10" key="1">
    <citation type="submission" date="2020-08" db="EMBL/GenBank/DDBJ databases">
        <title>Genomic Encyclopedia of Type Strains, Phase IV (KMG-IV): sequencing the most valuable type-strain genomes for metagenomic binning, comparative biology and taxonomic classification.</title>
        <authorList>
            <person name="Goeker M."/>
        </authorList>
    </citation>
    <scope>NUCLEOTIDE SEQUENCE [LARGE SCALE GENOMIC DNA]</scope>
    <source>
        <strain evidence="9 10">DSM 105721</strain>
    </source>
</reference>
<evidence type="ECO:0000256" key="1">
    <source>
        <dbReference type="ARBA" id="ARBA00004442"/>
    </source>
</evidence>
<dbReference type="Pfam" id="PF07980">
    <property type="entry name" value="SusD_RagB"/>
    <property type="match status" value="1"/>
</dbReference>
<feature type="signal peptide" evidence="6">
    <location>
        <begin position="1"/>
        <end position="20"/>
    </location>
</feature>
<keyword evidence="4" id="KW-0472">Membrane</keyword>
<feature type="chain" id="PRO_5030802962" description="RagB/SusD family nutrient uptake outer membrane protein" evidence="6">
    <location>
        <begin position="21"/>
        <end position="481"/>
    </location>
</feature>
<dbReference type="InterPro" id="IPR012944">
    <property type="entry name" value="SusD_RagB_dom"/>
</dbReference>
<dbReference type="GO" id="GO:0009279">
    <property type="term" value="C:cell outer membrane"/>
    <property type="evidence" value="ECO:0007669"/>
    <property type="project" value="UniProtKB-SubCell"/>
</dbReference>
<dbReference type="InterPro" id="IPR033985">
    <property type="entry name" value="SusD-like_N"/>
</dbReference>
<evidence type="ECO:0000256" key="4">
    <source>
        <dbReference type="ARBA" id="ARBA00023136"/>
    </source>
</evidence>
<keyword evidence="5" id="KW-0998">Cell outer membrane</keyword>
<dbReference type="GeneID" id="93101549"/>